<dbReference type="Proteomes" id="UP000308197">
    <property type="component" value="Unassembled WGS sequence"/>
</dbReference>
<name>A0A5C3P6U1_9APHY</name>
<evidence type="ECO:0000259" key="1">
    <source>
        <dbReference type="Pfam" id="PF21294"/>
    </source>
</evidence>
<sequence>MLPLHSQWTHRELLNLSAVCTNVPHDIYLTLPALKQPRAYHTTILIAMWRLLRISTFWLALPLLHASARDVPRDSNATDSFKDLFPVSNYPLKSWSMSHRVPGYFPTTPETFNIPSGYGSANSFALVQGLGSAPFPVINATYVAGKYDPGSDSGFSFYALGPEQVNLTTAKEVTMAYSVFFEEGFDFKVGGMLPGLYGGDSFELALNSCSDTLQNKIDSCFEIGPNWLAAGAGEVYAHLPFSGKTANDQAICHGNIPGGRECPGNDYPQAYGIGFGAFQFTPGIRTTLAQRILLNDAGQANGEIELYVNGTSIWRAEQLVIRAREEGRIWGLQMRTYFGRAGIPPDGQDASPNEQHAYFGDFSVAITQDL</sequence>
<dbReference type="EMBL" id="ML211257">
    <property type="protein sequence ID" value="TFK85375.1"/>
    <property type="molecule type" value="Genomic_DNA"/>
</dbReference>
<organism evidence="2 3">
    <name type="scientific">Polyporus arcularius HHB13444</name>
    <dbReference type="NCBI Taxonomy" id="1314778"/>
    <lineage>
        <taxon>Eukaryota</taxon>
        <taxon>Fungi</taxon>
        <taxon>Dikarya</taxon>
        <taxon>Basidiomycota</taxon>
        <taxon>Agaricomycotina</taxon>
        <taxon>Agaricomycetes</taxon>
        <taxon>Polyporales</taxon>
        <taxon>Polyporaceae</taxon>
        <taxon>Polyporus</taxon>
    </lineage>
</organism>
<dbReference type="Pfam" id="PF21294">
    <property type="entry name" value="Polysacc_lyase_14"/>
    <property type="match status" value="1"/>
</dbReference>
<dbReference type="PANTHER" id="PTHR40124:SF1">
    <property type="entry name" value="DISAGGREGATASE RELATED REPEAT PROTEIN"/>
    <property type="match status" value="1"/>
</dbReference>
<keyword evidence="2" id="KW-0456">Lyase</keyword>
<proteinExistence type="predicted"/>
<dbReference type="AlphaFoldDB" id="A0A5C3P6U1"/>
<dbReference type="Gene3D" id="2.60.120.200">
    <property type="match status" value="1"/>
</dbReference>
<keyword evidence="3" id="KW-1185">Reference proteome</keyword>
<dbReference type="PANTHER" id="PTHR40124">
    <property type="match status" value="1"/>
</dbReference>
<dbReference type="STRING" id="1314778.A0A5C3P6U1"/>
<dbReference type="InParanoid" id="A0A5C3P6U1"/>
<protein>
    <submittedName>
        <fullName evidence="2">Polysaccharide lyase family 14 protein</fullName>
    </submittedName>
</protein>
<evidence type="ECO:0000313" key="3">
    <source>
        <dbReference type="Proteomes" id="UP000308197"/>
    </source>
</evidence>
<gene>
    <name evidence="2" type="ORF">K466DRAFT_664561</name>
</gene>
<accession>A0A5C3P6U1</accession>
<dbReference type="InterPro" id="IPR048958">
    <property type="entry name" value="Polysacc_lyase_14"/>
</dbReference>
<feature type="domain" description="Polysaccharide lyase 14" evidence="1">
    <location>
        <begin position="136"/>
        <end position="362"/>
    </location>
</feature>
<evidence type="ECO:0000313" key="2">
    <source>
        <dbReference type="EMBL" id="TFK85375.1"/>
    </source>
</evidence>
<dbReference type="GO" id="GO:0016829">
    <property type="term" value="F:lyase activity"/>
    <property type="evidence" value="ECO:0007669"/>
    <property type="project" value="UniProtKB-KW"/>
</dbReference>
<reference evidence="2 3" key="1">
    <citation type="journal article" date="2019" name="Nat. Ecol. Evol.">
        <title>Megaphylogeny resolves global patterns of mushroom evolution.</title>
        <authorList>
            <person name="Varga T."/>
            <person name="Krizsan K."/>
            <person name="Foldi C."/>
            <person name="Dima B."/>
            <person name="Sanchez-Garcia M."/>
            <person name="Sanchez-Ramirez S."/>
            <person name="Szollosi G.J."/>
            <person name="Szarkandi J.G."/>
            <person name="Papp V."/>
            <person name="Albert L."/>
            <person name="Andreopoulos W."/>
            <person name="Angelini C."/>
            <person name="Antonin V."/>
            <person name="Barry K.W."/>
            <person name="Bougher N.L."/>
            <person name="Buchanan P."/>
            <person name="Buyck B."/>
            <person name="Bense V."/>
            <person name="Catcheside P."/>
            <person name="Chovatia M."/>
            <person name="Cooper J."/>
            <person name="Damon W."/>
            <person name="Desjardin D."/>
            <person name="Finy P."/>
            <person name="Geml J."/>
            <person name="Haridas S."/>
            <person name="Hughes K."/>
            <person name="Justo A."/>
            <person name="Karasinski D."/>
            <person name="Kautmanova I."/>
            <person name="Kiss B."/>
            <person name="Kocsube S."/>
            <person name="Kotiranta H."/>
            <person name="LaButti K.M."/>
            <person name="Lechner B.E."/>
            <person name="Liimatainen K."/>
            <person name="Lipzen A."/>
            <person name="Lukacs Z."/>
            <person name="Mihaltcheva S."/>
            <person name="Morgado L.N."/>
            <person name="Niskanen T."/>
            <person name="Noordeloos M.E."/>
            <person name="Ohm R.A."/>
            <person name="Ortiz-Santana B."/>
            <person name="Ovrebo C."/>
            <person name="Racz N."/>
            <person name="Riley R."/>
            <person name="Savchenko A."/>
            <person name="Shiryaev A."/>
            <person name="Soop K."/>
            <person name="Spirin V."/>
            <person name="Szebenyi C."/>
            <person name="Tomsovsky M."/>
            <person name="Tulloss R.E."/>
            <person name="Uehling J."/>
            <person name="Grigoriev I.V."/>
            <person name="Vagvolgyi C."/>
            <person name="Papp T."/>
            <person name="Martin F.M."/>
            <person name="Miettinen O."/>
            <person name="Hibbett D.S."/>
            <person name="Nagy L.G."/>
        </authorList>
    </citation>
    <scope>NUCLEOTIDE SEQUENCE [LARGE SCALE GENOMIC DNA]</scope>
    <source>
        <strain evidence="2 3">HHB13444</strain>
    </source>
</reference>